<organism evidence="11">
    <name type="scientific">Aplanochytrium stocchinoi</name>
    <dbReference type="NCBI Taxonomy" id="215587"/>
    <lineage>
        <taxon>Eukaryota</taxon>
        <taxon>Sar</taxon>
        <taxon>Stramenopiles</taxon>
        <taxon>Bigyra</taxon>
        <taxon>Labyrinthulomycetes</taxon>
        <taxon>Thraustochytrida</taxon>
        <taxon>Thraustochytriidae</taxon>
        <taxon>Aplanochytrium</taxon>
    </lineage>
</organism>
<evidence type="ECO:0000256" key="2">
    <source>
        <dbReference type="ARBA" id="ARBA00005462"/>
    </source>
</evidence>
<feature type="domain" description="BTB" evidence="10">
    <location>
        <begin position="758"/>
        <end position="804"/>
    </location>
</feature>
<evidence type="ECO:0000256" key="3">
    <source>
        <dbReference type="ARBA" id="ARBA00022554"/>
    </source>
</evidence>
<evidence type="ECO:0000256" key="7">
    <source>
        <dbReference type="ARBA" id="ARBA00026209"/>
    </source>
</evidence>
<comment type="similarity">
    <text evidence="2">Belongs to the beta-catenin family.</text>
</comment>
<feature type="repeat" description="ARM" evidence="8">
    <location>
        <begin position="318"/>
        <end position="360"/>
    </location>
</feature>
<dbReference type="CDD" id="cd18186">
    <property type="entry name" value="BTB_POZ_ZBTB_KLHL-like"/>
    <property type="match status" value="1"/>
</dbReference>
<sequence length="889" mass="97201">METQEINLSSSAIGSDSEEKTSEGEGGEGTYAASLNPKYTTTNQINIQPQRLKIVNICETETNIDDDEISLSNIEDDDELSLYDRDHTTLALEYRELSLSKEGRQTLIELNAVPKLVLLIRNGENEEVKLNALRALFNLSVVDESTRKQIVSAGAVPLLLEAALEANSAQPNAVGTLANLATESDIKLIIVSKYQGLKPILSLLRSEDATVKAHACRALFAIAANDDNKLAIAQAGGLPLLLECMGSSSVAVQINAAGALANLAIHPYNKPKLVEGGALAIMKRMAFSESDKVQRQVARCLFALAAHTENRKHIVESGCISALAYMLCIQKEEVQRNAAGALGNVAMSDEFKAAVVDSGALKPLIMLSLSNSESVKRQTARTIFTLSAKEEIKARIIEEKGLPNIIRLACSTSPEIQRDASGALANLAIGSENKDLVIKCGGLEPLLNLLRSDQSQVQRQSARAIFALAGSNENQIEIIKGGGVPPLVNLLANGHDEVKKHAAGAIANLASNYPKECAGAIPILLESLQCSNLEVRRQSSRAIINICPEDAGVALSVSRYVGQNGEKQRLRHDMRELYRETCIPSYSFGKEEEKEAVVIPTFYDLKLVLRNNVAVPCHSAIVTARSTVLKKMIDLTTLSSKAYKTNIVTKIYLDWELSHPILLESLLEYLYTDSIKINSSRLKSAELKGELLLLAQRLQLPRLEGLMSGIKRPSSWCYDFEAFSSGINYGDITIYPTAAQKCRKLSPTRKTDATIGCRVNRCVLLARSSYFKALFSHPWKDASSGVLHLDCAPNILQFVICYIYGLHLPTLGEEDWLQVLEAASQLNLTGLARLAESSIVATATDLYNIAAHLPFVDAPILKLYVIYNILVNDLDIYVEGLDKFKHKWF</sequence>
<feature type="repeat" description="ARM" evidence="8">
    <location>
        <begin position="400"/>
        <end position="442"/>
    </location>
</feature>
<dbReference type="InterPro" id="IPR000210">
    <property type="entry name" value="BTB/POZ_dom"/>
</dbReference>
<evidence type="ECO:0000256" key="4">
    <source>
        <dbReference type="ARBA" id="ARBA00022737"/>
    </source>
</evidence>
<dbReference type="GO" id="GO:0043495">
    <property type="term" value="F:protein-membrane adaptor activity"/>
    <property type="evidence" value="ECO:0007669"/>
    <property type="project" value="InterPro"/>
</dbReference>
<feature type="region of interest" description="Disordered" evidence="9">
    <location>
        <begin position="1"/>
        <end position="35"/>
    </location>
</feature>
<evidence type="ECO:0000256" key="1">
    <source>
        <dbReference type="ARBA" id="ARBA00004592"/>
    </source>
</evidence>
<dbReference type="InterPro" id="IPR011989">
    <property type="entry name" value="ARM-like"/>
</dbReference>
<feature type="repeat" description="ARM" evidence="8">
    <location>
        <begin position="482"/>
        <end position="512"/>
    </location>
</feature>
<dbReference type="PROSITE" id="PS50176">
    <property type="entry name" value="ARM_REPEAT"/>
    <property type="match status" value="7"/>
</dbReference>
<evidence type="ECO:0000256" key="6">
    <source>
        <dbReference type="ARBA" id="ARBA00023288"/>
    </source>
</evidence>
<feature type="compositionally biased region" description="Polar residues" evidence="9">
    <location>
        <begin position="1"/>
        <end position="13"/>
    </location>
</feature>
<comment type="subcellular location">
    <subcellularLocation>
        <location evidence="1">Vacuole membrane</location>
        <topology evidence="1">Lipid-anchor</topology>
    </subcellularLocation>
</comment>
<gene>
    <name evidence="11" type="ORF">ASTO00021_LOCUS17640</name>
</gene>
<reference evidence="11" key="1">
    <citation type="submission" date="2021-01" db="EMBL/GenBank/DDBJ databases">
        <authorList>
            <person name="Corre E."/>
            <person name="Pelletier E."/>
            <person name="Niang G."/>
            <person name="Scheremetjew M."/>
            <person name="Finn R."/>
            <person name="Kale V."/>
            <person name="Holt S."/>
            <person name="Cochrane G."/>
            <person name="Meng A."/>
            <person name="Brown T."/>
            <person name="Cohen L."/>
        </authorList>
    </citation>
    <scope>NUCLEOTIDE SEQUENCE</scope>
    <source>
        <strain evidence="11">GSBS06</strain>
    </source>
</reference>
<dbReference type="Gene3D" id="1.25.10.10">
    <property type="entry name" value="Leucine-rich Repeat Variant"/>
    <property type="match status" value="4"/>
</dbReference>
<dbReference type="EMBL" id="HBIN01022938">
    <property type="protein sequence ID" value="CAE0447675.1"/>
    <property type="molecule type" value="Transcribed_RNA"/>
</dbReference>
<dbReference type="Pfam" id="PF00514">
    <property type="entry name" value="Arm"/>
    <property type="match status" value="7"/>
</dbReference>
<keyword evidence="6" id="KW-0449">Lipoprotein</keyword>
<evidence type="ECO:0000256" key="5">
    <source>
        <dbReference type="ARBA" id="ARBA00023136"/>
    </source>
</evidence>
<proteinExistence type="inferred from homology"/>
<dbReference type="InterPro" id="IPR011333">
    <property type="entry name" value="SKP1/BTB/POZ_sf"/>
</dbReference>
<evidence type="ECO:0000256" key="8">
    <source>
        <dbReference type="PROSITE-ProRule" id="PRU00259"/>
    </source>
</evidence>
<feature type="repeat" description="ARM" evidence="8">
    <location>
        <begin position="236"/>
        <end position="278"/>
    </location>
</feature>
<dbReference type="InterPro" id="IPR016024">
    <property type="entry name" value="ARM-type_fold"/>
</dbReference>
<dbReference type="GO" id="GO:0005774">
    <property type="term" value="C:vacuolar membrane"/>
    <property type="evidence" value="ECO:0007669"/>
    <property type="project" value="UniProtKB-SubCell"/>
</dbReference>
<dbReference type="InterPro" id="IPR000225">
    <property type="entry name" value="Armadillo"/>
</dbReference>
<dbReference type="GO" id="GO:0071562">
    <property type="term" value="P:nucleus-vacuole junction assembly"/>
    <property type="evidence" value="ECO:0007669"/>
    <property type="project" value="InterPro"/>
</dbReference>
<accession>A0A7S3PR14</accession>
<keyword evidence="5" id="KW-0472">Membrane</keyword>
<dbReference type="InterPro" id="IPR045156">
    <property type="entry name" value="Vac8"/>
</dbReference>
<dbReference type="Pfam" id="PF00651">
    <property type="entry name" value="BTB"/>
    <property type="match status" value="2"/>
</dbReference>
<feature type="repeat" description="ARM" evidence="8">
    <location>
        <begin position="441"/>
        <end position="483"/>
    </location>
</feature>
<dbReference type="Gene3D" id="3.30.710.10">
    <property type="entry name" value="Potassium Channel Kv1.1, Chain A"/>
    <property type="match status" value="2"/>
</dbReference>
<dbReference type="PANTHER" id="PTHR47249:SF1">
    <property type="entry name" value="VACUOLAR PROTEIN 8"/>
    <property type="match status" value="1"/>
</dbReference>
<dbReference type="SUPFAM" id="SSF54695">
    <property type="entry name" value="POZ domain"/>
    <property type="match status" value="2"/>
</dbReference>
<dbReference type="AlphaFoldDB" id="A0A7S3PR14"/>
<dbReference type="SMART" id="SM00185">
    <property type="entry name" value="ARM"/>
    <property type="match status" value="10"/>
</dbReference>
<evidence type="ECO:0000259" key="10">
    <source>
        <dbReference type="PROSITE" id="PS50097"/>
    </source>
</evidence>
<protein>
    <recommendedName>
        <fullName evidence="7">Vacuolar protein 8</fullName>
    </recommendedName>
</protein>
<dbReference type="SMART" id="SM00225">
    <property type="entry name" value="BTB"/>
    <property type="match status" value="2"/>
</dbReference>
<feature type="domain" description="BTB" evidence="10">
    <location>
        <begin position="603"/>
        <end position="679"/>
    </location>
</feature>
<dbReference type="SUPFAM" id="SSF48371">
    <property type="entry name" value="ARM repeat"/>
    <property type="match status" value="2"/>
</dbReference>
<name>A0A7S3PR14_9STRA</name>
<evidence type="ECO:0000313" key="11">
    <source>
        <dbReference type="EMBL" id="CAE0447675.1"/>
    </source>
</evidence>
<keyword evidence="4" id="KW-0677">Repeat</keyword>
<dbReference type="PANTHER" id="PTHR47249">
    <property type="entry name" value="VACUOLAR PROTEIN 8"/>
    <property type="match status" value="1"/>
</dbReference>
<feature type="repeat" description="ARM" evidence="8">
    <location>
        <begin position="111"/>
        <end position="154"/>
    </location>
</feature>
<feature type="repeat" description="ARM" evidence="8">
    <location>
        <begin position="195"/>
        <end position="237"/>
    </location>
</feature>
<keyword evidence="3" id="KW-0926">Vacuole</keyword>
<evidence type="ECO:0000256" key="9">
    <source>
        <dbReference type="SAM" id="MobiDB-lite"/>
    </source>
</evidence>
<dbReference type="PROSITE" id="PS50097">
    <property type="entry name" value="BTB"/>
    <property type="match status" value="2"/>
</dbReference>